<dbReference type="SUPFAM" id="SSF46785">
    <property type="entry name" value="Winged helix' DNA-binding domain"/>
    <property type="match status" value="1"/>
</dbReference>
<accession>A0A9W6W065</accession>
<evidence type="ECO:0000259" key="2">
    <source>
        <dbReference type="Pfam" id="PF12802"/>
    </source>
</evidence>
<dbReference type="InterPro" id="IPR036388">
    <property type="entry name" value="WH-like_DNA-bd_sf"/>
</dbReference>
<keyword evidence="4" id="KW-1185">Reference proteome</keyword>
<gene>
    <name evidence="3" type="ORF">Airi02_039780</name>
</gene>
<feature type="region of interest" description="Disordered" evidence="1">
    <location>
        <begin position="1"/>
        <end position="43"/>
    </location>
</feature>
<feature type="compositionally biased region" description="Low complexity" evidence="1">
    <location>
        <begin position="19"/>
        <end position="29"/>
    </location>
</feature>
<feature type="compositionally biased region" description="Low complexity" evidence="1">
    <location>
        <begin position="103"/>
        <end position="139"/>
    </location>
</feature>
<dbReference type="RefSeq" id="WP_285573538.1">
    <property type="nucleotide sequence ID" value="NZ_BSTK01000005.1"/>
</dbReference>
<dbReference type="InterPro" id="IPR036390">
    <property type="entry name" value="WH_DNA-bd_sf"/>
</dbReference>
<dbReference type="Pfam" id="PF12802">
    <property type="entry name" value="MarR_2"/>
    <property type="match status" value="1"/>
</dbReference>
<dbReference type="AlphaFoldDB" id="A0A9W6W065"/>
<proteinExistence type="predicted"/>
<dbReference type="EMBL" id="BSTK01000005">
    <property type="protein sequence ID" value="GLY86049.1"/>
    <property type="molecule type" value="Genomic_DNA"/>
</dbReference>
<dbReference type="Gene3D" id="1.10.10.10">
    <property type="entry name" value="Winged helix-like DNA-binding domain superfamily/Winged helix DNA-binding domain"/>
    <property type="match status" value="1"/>
</dbReference>
<name>A0A9W6W065_9ACTN</name>
<comment type="caution">
    <text evidence="3">The sequence shown here is derived from an EMBL/GenBank/DDBJ whole genome shotgun (WGS) entry which is preliminary data.</text>
</comment>
<dbReference type="Proteomes" id="UP001165074">
    <property type="component" value="Unassembled WGS sequence"/>
</dbReference>
<evidence type="ECO:0000313" key="3">
    <source>
        <dbReference type="EMBL" id="GLY86049.1"/>
    </source>
</evidence>
<feature type="region of interest" description="Disordered" evidence="1">
    <location>
        <begin position="88"/>
        <end position="184"/>
    </location>
</feature>
<dbReference type="GO" id="GO:0003700">
    <property type="term" value="F:DNA-binding transcription factor activity"/>
    <property type="evidence" value="ECO:0007669"/>
    <property type="project" value="InterPro"/>
</dbReference>
<sequence length="331" mass="32712">MTATKTPAKLQADTTENTAGNGAQAAADAPETVTDADTRPAPDRIAGAVWSALTDNPGATAATLATEAGVAKATVHRALKDLEKAGYAARTPGGNIGGKRTADTWNATPADATPADAAPADGGSTDAGVPDAADDTPAASPSEESDTDTGTNATAGTEAATDASGEAAPPISDGDTAEEAMDEAAVTEVREALAALTAVINAASDALNAGDRSAVLEAAETIYGDSAKARRLIKAAAKPRARSGSGQPRSHPGELRSKVAAHLAAHPGLQLTPHEIGKVIGHSAGAIANALDKLTEEGQAVLTCDRPRRFTTTATETAVGAASGAKAAATS</sequence>
<protein>
    <recommendedName>
        <fullName evidence="2">HTH marR-type domain-containing protein</fullName>
    </recommendedName>
</protein>
<feature type="domain" description="HTH marR-type" evidence="2">
    <location>
        <begin position="52"/>
        <end position="92"/>
    </location>
</feature>
<organism evidence="3 4">
    <name type="scientific">Actinoallomurus iriomotensis</name>
    <dbReference type="NCBI Taxonomy" id="478107"/>
    <lineage>
        <taxon>Bacteria</taxon>
        <taxon>Bacillati</taxon>
        <taxon>Actinomycetota</taxon>
        <taxon>Actinomycetes</taxon>
        <taxon>Streptosporangiales</taxon>
        <taxon>Thermomonosporaceae</taxon>
        <taxon>Actinoallomurus</taxon>
    </lineage>
</organism>
<dbReference type="InterPro" id="IPR000835">
    <property type="entry name" value="HTH_MarR-typ"/>
</dbReference>
<evidence type="ECO:0000256" key="1">
    <source>
        <dbReference type="SAM" id="MobiDB-lite"/>
    </source>
</evidence>
<reference evidence="3" key="1">
    <citation type="submission" date="2023-03" db="EMBL/GenBank/DDBJ databases">
        <title>Actinoallomurus iriomotensis NBRC 103684.</title>
        <authorList>
            <person name="Ichikawa N."/>
            <person name="Sato H."/>
            <person name="Tonouchi N."/>
        </authorList>
    </citation>
    <scope>NUCLEOTIDE SEQUENCE</scope>
    <source>
        <strain evidence="3">NBRC 103684</strain>
    </source>
</reference>
<evidence type="ECO:0000313" key="4">
    <source>
        <dbReference type="Proteomes" id="UP001165074"/>
    </source>
</evidence>
<feature type="compositionally biased region" description="Low complexity" evidence="1">
    <location>
        <begin position="148"/>
        <end position="168"/>
    </location>
</feature>